<organism evidence="1 2">
    <name type="scientific">Streptomyces coffeae</name>
    <dbReference type="NCBI Taxonomy" id="621382"/>
    <lineage>
        <taxon>Bacteria</taxon>
        <taxon>Bacillati</taxon>
        <taxon>Actinomycetota</taxon>
        <taxon>Actinomycetes</taxon>
        <taxon>Kitasatosporales</taxon>
        <taxon>Streptomycetaceae</taxon>
        <taxon>Streptomyces</taxon>
    </lineage>
</organism>
<evidence type="ECO:0000313" key="1">
    <source>
        <dbReference type="EMBL" id="MBL1101932.1"/>
    </source>
</evidence>
<comment type="caution">
    <text evidence="1">The sequence shown here is derived from an EMBL/GenBank/DDBJ whole genome shotgun (WGS) entry which is preliminary data.</text>
</comment>
<keyword evidence="2" id="KW-1185">Reference proteome</keyword>
<dbReference type="SUPFAM" id="SSF55729">
    <property type="entry name" value="Acyl-CoA N-acyltransferases (Nat)"/>
    <property type="match status" value="1"/>
</dbReference>
<sequence length="392" mass="42123">MAHATNPSTTTGCFADPLGGLDDATWDELAADRFYSSALWLRLCALEPGGVSGAVHTRLAGGGRAAVPVSAVTGEQNTNYRWSDVLARHGLPQPPPQGVLVGQRRGYLGHLLTGARHTSDAAHTAEAAQGLLAGVRAAGSPLEDTRTRVAMYFTSEDVASLRAAGVDTLPVVLAADAAIDVPEGGWDAWLASLTSKRRQTVRRELSDFDRAGYRVEHHLLPEVYGDVARLAAGTQRRYGHTVDLDAFTEGFRRHGELAGEVAEVLLLRAPDDGAAIGCCMYCRSGDTVYARAVGFDYPRLRGAAEYANLTYYRLLGLPGVRRLHLGMSSPGAKVLRGARLSPLWLLDLSEDSVLRGHDDAVRTHNRAFAEELRASVPAVKGALDEDEWTVYA</sequence>
<evidence type="ECO:0000313" key="2">
    <source>
        <dbReference type="Proteomes" id="UP000634229"/>
    </source>
</evidence>
<dbReference type="EMBL" id="JAERRF010000035">
    <property type="protein sequence ID" value="MBL1101932.1"/>
    <property type="molecule type" value="Genomic_DNA"/>
</dbReference>
<accession>A0ABS1NPW4</accession>
<dbReference type="Proteomes" id="UP000634229">
    <property type="component" value="Unassembled WGS sequence"/>
</dbReference>
<dbReference type="InterPro" id="IPR016181">
    <property type="entry name" value="Acyl_CoA_acyltransferase"/>
</dbReference>
<reference evidence="1 2" key="1">
    <citation type="submission" date="2021-01" db="EMBL/GenBank/DDBJ databases">
        <title>WGS of actinomycetes isolated from Thailand.</title>
        <authorList>
            <person name="Thawai C."/>
        </authorList>
    </citation>
    <scope>NUCLEOTIDE SEQUENCE [LARGE SCALE GENOMIC DNA]</scope>
    <source>
        <strain evidence="1 2">CA1R205</strain>
    </source>
</reference>
<name>A0ABS1NPW4_9ACTN</name>
<dbReference type="RefSeq" id="WP_201881905.1">
    <property type="nucleotide sequence ID" value="NZ_JAERRF010000035.1"/>
</dbReference>
<proteinExistence type="predicted"/>
<gene>
    <name evidence="1" type="ORF">JK363_35930</name>
</gene>
<protein>
    <submittedName>
        <fullName evidence="1">GNAT family N-acetyltransferase</fullName>
    </submittedName>
</protein>